<dbReference type="GO" id="GO:0003723">
    <property type="term" value="F:RNA binding"/>
    <property type="evidence" value="ECO:0007669"/>
    <property type="project" value="TreeGrafter"/>
</dbReference>
<evidence type="ECO:0000259" key="7">
    <source>
        <dbReference type="Pfam" id="PF03501"/>
    </source>
</evidence>
<evidence type="ECO:0000256" key="5">
    <source>
        <dbReference type="ARBA" id="ARBA00023274"/>
    </source>
</evidence>
<dbReference type="STRING" id="568069.A0A1J1HR54"/>
<dbReference type="OrthoDB" id="5211809at2759"/>
<dbReference type="GO" id="GO:0002181">
    <property type="term" value="P:cytoplasmic translation"/>
    <property type="evidence" value="ECO:0007669"/>
    <property type="project" value="UniProtKB-ARBA"/>
</dbReference>
<dbReference type="PANTHER" id="PTHR12146:SF0">
    <property type="entry name" value="RIBOSOMAL PROTEIN S10"/>
    <property type="match status" value="1"/>
</dbReference>
<keyword evidence="9" id="KW-1185">Reference proteome</keyword>
<evidence type="ECO:0000256" key="4">
    <source>
        <dbReference type="ARBA" id="ARBA00022980"/>
    </source>
</evidence>
<dbReference type="InterPro" id="IPR005326">
    <property type="entry name" value="Plectin_eS10_N"/>
</dbReference>
<evidence type="ECO:0000256" key="3">
    <source>
        <dbReference type="ARBA" id="ARBA00022490"/>
    </source>
</evidence>
<dbReference type="AlphaFoldDB" id="A0A1J1HR54"/>
<dbReference type="EMBL" id="CVRI01000020">
    <property type="protein sequence ID" value="CRK90552.1"/>
    <property type="molecule type" value="Genomic_DNA"/>
</dbReference>
<reference evidence="8 9" key="1">
    <citation type="submission" date="2015-04" db="EMBL/GenBank/DDBJ databases">
        <authorList>
            <person name="Syromyatnikov M.Y."/>
            <person name="Popov V.N."/>
        </authorList>
    </citation>
    <scope>NUCLEOTIDE SEQUENCE [LARGE SCALE GENOMIC DNA]</scope>
</reference>
<dbReference type="InterPro" id="IPR037447">
    <property type="entry name" value="Ribosomal_eS10"/>
</dbReference>
<dbReference type="FunFam" id="1.10.10.10:FF:000025">
    <property type="entry name" value="40S ribosomal protein S10"/>
    <property type="match status" value="1"/>
</dbReference>
<keyword evidence="5" id="KW-0687">Ribonucleoprotein</keyword>
<evidence type="ECO:0000256" key="6">
    <source>
        <dbReference type="SAM" id="MobiDB-lite"/>
    </source>
</evidence>
<dbReference type="GO" id="GO:0003735">
    <property type="term" value="F:structural constituent of ribosome"/>
    <property type="evidence" value="ECO:0007669"/>
    <property type="project" value="TreeGrafter"/>
</dbReference>
<feature type="domain" description="Plectin/eS10 N-terminal" evidence="7">
    <location>
        <begin position="3"/>
        <end position="95"/>
    </location>
</feature>
<dbReference type="Pfam" id="PF03501">
    <property type="entry name" value="S10_plectin"/>
    <property type="match status" value="1"/>
</dbReference>
<dbReference type="Proteomes" id="UP000183832">
    <property type="component" value="Unassembled WGS sequence"/>
</dbReference>
<dbReference type="PANTHER" id="PTHR12146">
    <property type="entry name" value="40S RIBOSOMAL PROTEIN S10"/>
    <property type="match status" value="1"/>
</dbReference>
<accession>A0A1J1HR54</accession>
<feature type="compositionally biased region" description="Basic and acidic residues" evidence="6">
    <location>
        <begin position="111"/>
        <end position="121"/>
    </location>
</feature>
<proteinExistence type="inferred from homology"/>
<dbReference type="InterPro" id="IPR036388">
    <property type="entry name" value="WH-like_DNA-bd_sf"/>
</dbReference>
<dbReference type="Gene3D" id="1.10.10.10">
    <property type="entry name" value="Winged helix-like DNA-binding domain superfamily/Winged helix DNA-binding domain"/>
    <property type="match status" value="1"/>
</dbReference>
<evidence type="ECO:0000256" key="2">
    <source>
        <dbReference type="ARBA" id="ARBA00007278"/>
    </source>
</evidence>
<feature type="compositionally biased region" description="Gly residues" evidence="6">
    <location>
        <begin position="147"/>
        <end position="156"/>
    </location>
</feature>
<comment type="similarity">
    <text evidence="2">Belongs to the eukaryotic ribosomal protein eS10 family.</text>
</comment>
<keyword evidence="4" id="KW-0689">Ribosomal protein</keyword>
<dbReference type="GO" id="GO:0022627">
    <property type="term" value="C:cytosolic small ribosomal subunit"/>
    <property type="evidence" value="ECO:0007669"/>
    <property type="project" value="TreeGrafter"/>
</dbReference>
<organism evidence="8 9">
    <name type="scientific">Clunio marinus</name>
    <dbReference type="NCBI Taxonomy" id="568069"/>
    <lineage>
        <taxon>Eukaryota</taxon>
        <taxon>Metazoa</taxon>
        <taxon>Ecdysozoa</taxon>
        <taxon>Arthropoda</taxon>
        <taxon>Hexapoda</taxon>
        <taxon>Insecta</taxon>
        <taxon>Pterygota</taxon>
        <taxon>Neoptera</taxon>
        <taxon>Endopterygota</taxon>
        <taxon>Diptera</taxon>
        <taxon>Nematocera</taxon>
        <taxon>Chironomoidea</taxon>
        <taxon>Chironomidae</taxon>
        <taxon>Clunio</taxon>
    </lineage>
</organism>
<feature type="region of interest" description="Disordered" evidence="6">
    <location>
        <begin position="92"/>
        <end position="156"/>
    </location>
</feature>
<sequence length="156" mass="17742">MFMPKAHRVAVYEHLFKEGVLVAQKDFHAESHPELESVPNLHVIKTMQSLKSRNFVKEQFAWRHYYWYLTNEGIEYLRQYLHLPPEIVPSTLKRTARSETARPRATGPRSDGPKGGEDRQAYRRAPGQGQDKKADVGAGAGDLELRGGFGRGSRPQ</sequence>
<evidence type="ECO:0000313" key="9">
    <source>
        <dbReference type="Proteomes" id="UP000183832"/>
    </source>
</evidence>
<protein>
    <submittedName>
        <fullName evidence="8">CLUMA_CG004256, isoform A</fullName>
    </submittedName>
</protein>
<evidence type="ECO:0000313" key="8">
    <source>
        <dbReference type="EMBL" id="CRK90552.1"/>
    </source>
</evidence>
<comment type="subcellular location">
    <subcellularLocation>
        <location evidence="1">Cytoplasm</location>
    </subcellularLocation>
</comment>
<evidence type="ECO:0000256" key="1">
    <source>
        <dbReference type="ARBA" id="ARBA00004496"/>
    </source>
</evidence>
<name>A0A1J1HR54_9DIPT</name>
<keyword evidence="3" id="KW-0963">Cytoplasm</keyword>
<gene>
    <name evidence="8" type="ORF">CLUMA_CG004256</name>
</gene>